<dbReference type="RefSeq" id="WP_077753637.1">
    <property type="nucleotide sequence ID" value="NZ_CP014782.1"/>
</dbReference>
<reference evidence="3 4" key="1">
    <citation type="submission" date="2016-03" db="EMBL/GenBank/DDBJ databases">
        <title>Complete genome sequence of Shewanella psychrophila WP2, a deep sea bacterium isolated from west Pacific sediment.</title>
        <authorList>
            <person name="Xu G."/>
            <person name="Jian H."/>
        </authorList>
    </citation>
    <scope>NUCLEOTIDE SEQUENCE [LARGE SCALE GENOMIC DNA]</scope>
    <source>
        <strain evidence="3 4">WP2</strain>
    </source>
</reference>
<evidence type="ECO:0000313" key="3">
    <source>
        <dbReference type="EMBL" id="AQS38620.1"/>
    </source>
</evidence>
<dbReference type="KEGG" id="spsw:Sps_03493"/>
<feature type="region of interest" description="Disordered" evidence="1">
    <location>
        <begin position="113"/>
        <end position="157"/>
    </location>
</feature>
<name>A0A1S6HSU3_9GAMM</name>
<dbReference type="OrthoDB" id="3261089at2"/>
<keyword evidence="4" id="KW-1185">Reference proteome</keyword>
<dbReference type="InterPro" id="IPR028949">
    <property type="entry name" value="Ntox15"/>
</dbReference>
<organism evidence="3 4">
    <name type="scientific">Shewanella psychrophila</name>
    <dbReference type="NCBI Taxonomy" id="225848"/>
    <lineage>
        <taxon>Bacteria</taxon>
        <taxon>Pseudomonadati</taxon>
        <taxon>Pseudomonadota</taxon>
        <taxon>Gammaproteobacteria</taxon>
        <taxon>Alteromonadales</taxon>
        <taxon>Shewanellaceae</taxon>
        <taxon>Shewanella</taxon>
    </lineage>
</organism>
<feature type="region of interest" description="Disordered" evidence="1">
    <location>
        <begin position="1"/>
        <end position="22"/>
    </location>
</feature>
<dbReference type="Pfam" id="PF15604">
    <property type="entry name" value="Ntox15"/>
    <property type="match status" value="1"/>
</dbReference>
<evidence type="ECO:0000313" key="4">
    <source>
        <dbReference type="Proteomes" id="UP000189545"/>
    </source>
</evidence>
<gene>
    <name evidence="3" type="ORF">Sps_03493</name>
</gene>
<dbReference type="AlphaFoldDB" id="A0A1S6HSU3"/>
<dbReference type="STRING" id="225848.Sps_03493"/>
<sequence>MKPYKAPCFKPGNQIKKNFKGDPKKLEGHYARQLKHQENGLNDLTIGEYQANRKRFKDMKREGTGPAQADFRAKFSKKLEASLEKSYQDKMSPREAEKLSVKRADEIMSNLAALHDPDMSAGGADKVKRMGNSSVNSSIGPQWSSESKSRQGKSRVQLMDEQVEAAAKHYGPDAKLNIQLERCSVRK</sequence>
<evidence type="ECO:0000259" key="2">
    <source>
        <dbReference type="Pfam" id="PF15604"/>
    </source>
</evidence>
<dbReference type="EMBL" id="CP014782">
    <property type="protein sequence ID" value="AQS38620.1"/>
    <property type="molecule type" value="Genomic_DNA"/>
</dbReference>
<dbReference type="Proteomes" id="UP000189545">
    <property type="component" value="Chromosome"/>
</dbReference>
<feature type="compositionally biased region" description="Polar residues" evidence="1">
    <location>
        <begin position="131"/>
        <end position="146"/>
    </location>
</feature>
<evidence type="ECO:0000256" key="1">
    <source>
        <dbReference type="SAM" id="MobiDB-lite"/>
    </source>
</evidence>
<feature type="domain" description="Novel toxin 15" evidence="2">
    <location>
        <begin position="29"/>
        <end position="180"/>
    </location>
</feature>
<accession>A0A1S6HSU3</accession>
<proteinExistence type="predicted"/>
<protein>
    <submittedName>
        <fullName evidence="3">Putative toxin 43</fullName>
    </submittedName>
</protein>